<feature type="compositionally biased region" description="Basic residues" evidence="2">
    <location>
        <begin position="385"/>
        <end position="399"/>
    </location>
</feature>
<accession>A0A4U7KS36</accession>
<dbReference type="RefSeq" id="XP_029738782.1">
    <property type="nucleotide sequence ID" value="XM_029885032.1"/>
</dbReference>
<sequence length="600" mass="65222">MLVNVEPFGWSLNYGQSVRAPVGAPHAVSGSLVLQAVSSVNRPPSGDRNYLPEWATLNTSPSSCTPPNELEDRSLVMPPTVPTQPVPSCPSSVLIHDPFSTEEHSTVLPHKMEQPPMLETDYFGTAEVSGTFDVTPTGGEFRSMRSDYVDMQHDQNMHSLNPNVLPSTQIGPSVEYHIFQGDKQQAGIDPCYGGDVSLCDTSLWEYIHKWESPDFNGFEDPSYTFAWHSNEEPSLFSGSLASESSKATTEAWTPPTDPMGISDTVMMPDPCGSDVHEAYSPIMHISTPLSFPQPTLRSVPEVAFNQDRRELATTPAALCRHTAVPATLDPLKVALYHIPQQINDAPGPTVLPLSSVDVCSSLAPPRTVAPSEPAVQAAPVAASTHTHRTTARKPNKKAPIRIENAARQPASQQTWSKAATAPQPLDGELSHDCGGSGCGSQHDPHNDSASTGLDLLHGQHGSLIHVELPPSIPATCTVFNNAIASNSNVSGATNTTLLPRAPRERQLKPTGKLTPKRMRTSKSTRKPKLSVRYPCGMPGCSKTFSSAHNLNEHGQVHVFPRVKEFKCPLPACVAELREYYFKRDLRRHNRKVHPDLVLNA</sequence>
<comment type="caution">
    <text evidence="4">The sequence shown here is derived from an EMBL/GenBank/DDBJ whole genome shotgun (WGS) entry which is preliminary data.</text>
</comment>
<evidence type="ECO:0000256" key="1">
    <source>
        <dbReference type="PROSITE-ProRule" id="PRU00042"/>
    </source>
</evidence>
<gene>
    <name evidence="4" type="ORF">EX895_004438</name>
</gene>
<keyword evidence="1" id="KW-0479">Metal-binding</keyword>
<feature type="domain" description="C2H2-type" evidence="3">
    <location>
        <begin position="533"/>
        <end position="562"/>
    </location>
</feature>
<evidence type="ECO:0000259" key="3">
    <source>
        <dbReference type="PROSITE" id="PS50157"/>
    </source>
</evidence>
<evidence type="ECO:0000313" key="5">
    <source>
        <dbReference type="Proteomes" id="UP000306050"/>
    </source>
</evidence>
<dbReference type="SMART" id="SM00355">
    <property type="entry name" value="ZnF_C2H2"/>
    <property type="match status" value="2"/>
</dbReference>
<dbReference type="OrthoDB" id="2556662at2759"/>
<dbReference type="PROSITE" id="PS00028">
    <property type="entry name" value="ZINC_FINGER_C2H2_1"/>
    <property type="match status" value="1"/>
</dbReference>
<dbReference type="GO" id="GO:0008270">
    <property type="term" value="F:zinc ion binding"/>
    <property type="evidence" value="ECO:0007669"/>
    <property type="project" value="UniProtKB-KW"/>
</dbReference>
<dbReference type="KEGG" id="sgra:EX895_004438"/>
<feature type="region of interest" description="Disordered" evidence="2">
    <location>
        <begin position="365"/>
        <end position="451"/>
    </location>
</feature>
<dbReference type="InterPro" id="IPR013087">
    <property type="entry name" value="Znf_C2H2_type"/>
</dbReference>
<protein>
    <recommendedName>
        <fullName evidence="3">C2H2-type domain-containing protein</fullName>
    </recommendedName>
</protein>
<dbReference type="AlphaFoldDB" id="A0A4U7KS36"/>
<keyword evidence="5" id="KW-1185">Reference proteome</keyword>
<name>A0A4U7KS36_9BASI</name>
<dbReference type="GeneID" id="40727333"/>
<proteinExistence type="predicted"/>
<dbReference type="PROSITE" id="PS50157">
    <property type="entry name" value="ZINC_FINGER_C2H2_2"/>
    <property type="match status" value="1"/>
</dbReference>
<reference evidence="4 5" key="1">
    <citation type="submission" date="2019-05" db="EMBL/GenBank/DDBJ databases">
        <title>Sporisorium graminicola CBS 10092 draft sequencing and annotation.</title>
        <authorList>
            <person name="Solano-Gonzalez S."/>
            <person name="Caddick M.X."/>
            <person name="Darby A."/>
        </authorList>
    </citation>
    <scope>NUCLEOTIDE SEQUENCE [LARGE SCALE GENOMIC DNA]</scope>
    <source>
        <strain evidence="4 5">CBS 10092</strain>
    </source>
</reference>
<dbReference type="Gene3D" id="3.30.160.60">
    <property type="entry name" value="Classic Zinc Finger"/>
    <property type="match status" value="1"/>
</dbReference>
<dbReference type="Proteomes" id="UP000306050">
    <property type="component" value="Chromosome SGRAM_3"/>
</dbReference>
<dbReference type="EMBL" id="SRRM01000016">
    <property type="protein sequence ID" value="TKY86797.1"/>
    <property type="molecule type" value="Genomic_DNA"/>
</dbReference>
<evidence type="ECO:0000313" key="4">
    <source>
        <dbReference type="EMBL" id="TKY86797.1"/>
    </source>
</evidence>
<organism evidence="4 5">
    <name type="scientific">Sporisorium graminicola</name>
    <dbReference type="NCBI Taxonomy" id="280036"/>
    <lineage>
        <taxon>Eukaryota</taxon>
        <taxon>Fungi</taxon>
        <taxon>Dikarya</taxon>
        <taxon>Basidiomycota</taxon>
        <taxon>Ustilaginomycotina</taxon>
        <taxon>Ustilaginomycetes</taxon>
        <taxon>Ustilaginales</taxon>
        <taxon>Ustilaginaceae</taxon>
        <taxon>Sporisorium</taxon>
    </lineage>
</organism>
<keyword evidence="1" id="KW-0862">Zinc</keyword>
<keyword evidence="1" id="KW-0863">Zinc-finger</keyword>
<evidence type="ECO:0000256" key="2">
    <source>
        <dbReference type="SAM" id="MobiDB-lite"/>
    </source>
</evidence>